<evidence type="ECO:0000256" key="4">
    <source>
        <dbReference type="ARBA" id="ARBA00022729"/>
    </source>
</evidence>
<dbReference type="InterPro" id="IPR000914">
    <property type="entry name" value="SBP_5_dom"/>
</dbReference>
<gene>
    <name evidence="6" type="ORF">FKG95_06105</name>
</gene>
<evidence type="ECO:0000256" key="2">
    <source>
        <dbReference type="ARBA" id="ARBA00005695"/>
    </source>
</evidence>
<dbReference type="InterPro" id="IPR030678">
    <property type="entry name" value="Peptide/Ni-bd"/>
</dbReference>
<sequence length="477" mass="52447">MRTTRILQARLQMDDPHNCTDVNDTLTVLEALYDALVRRGETDGFAPALATSWEASDDCREWLFHLRGDVRFHDGTALDAEAVIASLKRMARPDMGVTLGAPGVYSQYLTGAQFEAPTPGSVRIRLAEPMADLLDLLVYGYIVAPSVLDDPMARPCGTGPYIFESAGADSLGARANPDHFDGPPRHEGIEWRKVADVADRLAALERGEADVANALAFDAKPEGATAQTYLSPTTIIYLFNSAKGPLQDGRIRRALNLALDREALIADVLGGAGAPLQGFLSPAHMGYLPEDEKAPRPDEVRELLREAGVGEGLTLDVDCPTSLPNEAQALTAAVATQLAPYGVILNVRIHEDREAYAHRVRRSEIADMCVFDSSPLSTFRVLCEKIDSRVQGSWWLGYANREVEALIDKARVTGDDLAREKIFQDCHRLLRDDPPWLFVYNHLRRVALRGSHPDWRMRRDGVLDVRSLPQFGGVADG</sequence>
<keyword evidence="4" id="KW-0732">Signal</keyword>
<protein>
    <submittedName>
        <fullName evidence="6">Peptide ABC transporter substrate-binding protein</fullName>
    </submittedName>
</protein>
<dbReference type="GO" id="GO:1904680">
    <property type="term" value="F:peptide transmembrane transporter activity"/>
    <property type="evidence" value="ECO:0007669"/>
    <property type="project" value="TreeGrafter"/>
</dbReference>
<comment type="caution">
    <text evidence="6">The sequence shown here is derived from an EMBL/GenBank/DDBJ whole genome shotgun (WGS) entry which is preliminary data.</text>
</comment>
<dbReference type="OrthoDB" id="9803988at2"/>
<dbReference type="InterPro" id="IPR039424">
    <property type="entry name" value="SBP_5"/>
</dbReference>
<dbReference type="PANTHER" id="PTHR30290:SF9">
    <property type="entry name" value="OLIGOPEPTIDE-BINDING PROTEIN APPA"/>
    <property type="match status" value="1"/>
</dbReference>
<dbReference type="PANTHER" id="PTHR30290">
    <property type="entry name" value="PERIPLASMIC BINDING COMPONENT OF ABC TRANSPORTER"/>
    <property type="match status" value="1"/>
</dbReference>
<evidence type="ECO:0000256" key="1">
    <source>
        <dbReference type="ARBA" id="ARBA00004418"/>
    </source>
</evidence>
<dbReference type="SUPFAM" id="SSF53850">
    <property type="entry name" value="Periplasmic binding protein-like II"/>
    <property type="match status" value="1"/>
</dbReference>
<feature type="domain" description="Solute-binding protein family 5" evidence="5">
    <location>
        <begin position="45"/>
        <end position="359"/>
    </location>
</feature>
<dbReference type="GO" id="GO:0015833">
    <property type="term" value="P:peptide transport"/>
    <property type="evidence" value="ECO:0007669"/>
    <property type="project" value="TreeGrafter"/>
</dbReference>
<dbReference type="GO" id="GO:0043190">
    <property type="term" value="C:ATP-binding cassette (ABC) transporter complex"/>
    <property type="evidence" value="ECO:0007669"/>
    <property type="project" value="InterPro"/>
</dbReference>
<dbReference type="Gene3D" id="3.40.190.10">
    <property type="entry name" value="Periplasmic binding protein-like II"/>
    <property type="match status" value="1"/>
</dbReference>
<dbReference type="PIRSF" id="PIRSF002741">
    <property type="entry name" value="MppA"/>
    <property type="match status" value="1"/>
</dbReference>
<dbReference type="Proteomes" id="UP000315252">
    <property type="component" value="Unassembled WGS sequence"/>
</dbReference>
<accession>A0A545TXA8</accession>
<evidence type="ECO:0000259" key="5">
    <source>
        <dbReference type="Pfam" id="PF00496"/>
    </source>
</evidence>
<evidence type="ECO:0000313" key="7">
    <source>
        <dbReference type="Proteomes" id="UP000315252"/>
    </source>
</evidence>
<evidence type="ECO:0000313" key="6">
    <source>
        <dbReference type="EMBL" id="TQV81811.1"/>
    </source>
</evidence>
<comment type="similarity">
    <text evidence="2">Belongs to the bacterial solute-binding protein 5 family.</text>
</comment>
<comment type="subcellular location">
    <subcellularLocation>
        <location evidence="1">Periplasm</location>
    </subcellularLocation>
</comment>
<keyword evidence="7" id="KW-1185">Reference proteome</keyword>
<dbReference type="GO" id="GO:0030288">
    <property type="term" value="C:outer membrane-bounded periplasmic space"/>
    <property type="evidence" value="ECO:0007669"/>
    <property type="project" value="UniProtKB-ARBA"/>
</dbReference>
<reference evidence="6 7" key="1">
    <citation type="submission" date="2019-06" db="EMBL/GenBank/DDBJ databases">
        <title>Whole genome sequence for Rhodospirillaceae sp. R148.</title>
        <authorList>
            <person name="Wang G."/>
        </authorList>
    </citation>
    <scope>NUCLEOTIDE SEQUENCE [LARGE SCALE GENOMIC DNA]</scope>
    <source>
        <strain evidence="6 7">R148</strain>
    </source>
</reference>
<proteinExistence type="inferred from homology"/>
<dbReference type="EMBL" id="VHSH01000002">
    <property type="protein sequence ID" value="TQV81811.1"/>
    <property type="molecule type" value="Genomic_DNA"/>
</dbReference>
<name>A0A545TXA8_9PROT</name>
<evidence type="ECO:0000256" key="3">
    <source>
        <dbReference type="ARBA" id="ARBA00022448"/>
    </source>
</evidence>
<organism evidence="6 7">
    <name type="scientific">Denitrobaculum tricleocarpae</name>
    <dbReference type="NCBI Taxonomy" id="2591009"/>
    <lineage>
        <taxon>Bacteria</taxon>
        <taxon>Pseudomonadati</taxon>
        <taxon>Pseudomonadota</taxon>
        <taxon>Alphaproteobacteria</taxon>
        <taxon>Rhodospirillales</taxon>
        <taxon>Rhodospirillaceae</taxon>
        <taxon>Denitrobaculum</taxon>
    </lineage>
</organism>
<dbReference type="AlphaFoldDB" id="A0A545TXA8"/>
<dbReference type="Gene3D" id="3.10.105.10">
    <property type="entry name" value="Dipeptide-binding Protein, Domain 3"/>
    <property type="match status" value="1"/>
</dbReference>
<keyword evidence="3" id="KW-0813">Transport</keyword>
<dbReference type="Pfam" id="PF00496">
    <property type="entry name" value="SBP_bac_5"/>
    <property type="match status" value="1"/>
</dbReference>
<dbReference type="RefSeq" id="WP_142895442.1">
    <property type="nucleotide sequence ID" value="NZ_ML660053.1"/>
</dbReference>